<dbReference type="EMBL" id="AMCI01008696">
    <property type="protein sequence ID" value="EJW90659.1"/>
    <property type="molecule type" value="Genomic_DNA"/>
</dbReference>
<comment type="caution">
    <text evidence="1">The sequence shown here is derived from an EMBL/GenBank/DDBJ whole genome shotgun (WGS) entry which is preliminary data.</text>
</comment>
<organism evidence="1">
    <name type="scientific">gut metagenome</name>
    <dbReference type="NCBI Taxonomy" id="749906"/>
    <lineage>
        <taxon>unclassified sequences</taxon>
        <taxon>metagenomes</taxon>
        <taxon>organismal metagenomes</taxon>
    </lineage>
</organism>
<accession>J9FTH1</accession>
<reference evidence="1" key="1">
    <citation type="journal article" date="2012" name="PLoS ONE">
        <title>Gene sets for utilization of primary and secondary nutrition supplies in the distal gut of endangered iberian lynx.</title>
        <authorList>
            <person name="Alcaide M."/>
            <person name="Messina E."/>
            <person name="Richter M."/>
            <person name="Bargiela R."/>
            <person name="Peplies J."/>
            <person name="Huws S.A."/>
            <person name="Newbold C.J."/>
            <person name="Golyshin P.N."/>
            <person name="Simon M.A."/>
            <person name="Lopez G."/>
            <person name="Yakimov M.M."/>
            <person name="Ferrer M."/>
        </authorList>
    </citation>
    <scope>NUCLEOTIDE SEQUENCE</scope>
</reference>
<evidence type="ECO:0000313" key="1">
    <source>
        <dbReference type="EMBL" id="EJW90659.1"/>
    </source>
</evidence>
<protein>
    <submittedName>
        <fullName evidence="1">Uncharacterized protein</fullName>
    </submittedName>
</protein>
<sequence length="41" mass="4395">MPIIAPIGITPPPRALAQAIRSGFTSSWFTPNQVPVRPIPV</sequence>
<name>J9FTH1_9ZZZZ</name>
<gene>
    <name evidence="1" type="ORF">EVA_21234</name>
</gene>
<proteinExistence type="predicted"/>
<dbReference type="AlphaFoldDB" id="J9FTH1"/>